<sequence>MAFPQVFISASLAYSRGPLTSKGWVPRRVLENDGLKNNEMMRSLGGLIDDRYADALVVSVNIMTIIMNINTPFLRLLNQPKAPSSPCHMLVSTFPLLPQPAERAMVMAWTLSFFLSEPSPMPVVRQAV</sequence>
<accession>F2PYE0</accession>
<dbReference type="HOGENOM" id="CLU_1961145_0_0_1"/>
<evidence type="ECO:0000313" key="2">
    <source>
        <dbReference type="Proteomes" id="UP000009169"/>
    </source>
</evidence>
<keyword evidence="2" id="KW-1185">Reference proteome</keyword>
<dbReference type="Proteomes" id="UP000009169">
    <property type="component" value="Unassembled WGS sequence"/>
</dbReference>
<dbReference type="VEuPathDB" id="FungiDB:TEQG_05961"/>
<protein>
    <submittedName>
        <fullName evidence="1">Uncharacterized protein</fullName>
    </submittedName>
</protein>
<reference evidence="2" key="1">
    <citation type="journal article" date="2012" name="MBio">
        <title>Comparative genome analysis of Trichophyton rubrum and related dermatophytes reveals candidate genes involved in infection.</title>
        <authorList>
            <person name="Martinez D.A."/>
            <person name="Oliver B.G."/>
            <person name="Graeser Y."/>
            <person name="Goldberg J.M."/>
            <person name="Li W."/>
            <person name="Martinez-Rossi N.M."/>
            <person name="Monod M."/>
            <person name="Shelest E."/>
            <person name="Barton R.C."/>
            <person name="Birch E."/>
            <person name="Brakhage A.A."/>
            <person name="Chen Z."/>
            <person name="Gurr S.J."/>
            <person name="Heiman D."/>
            <person name="Heitman J."/>
            <person name="Kosti I."/>
            <person name="Rossi A."/>
            <person name="Saif S."/>
            <person name="Samalova M."/>
            <person name="Saunders C.W."/>
            <person name="Shea T."/>
            <person name="Summerbell R.C."/>
            <person name="Xu J."/>
            <person name="Young S."/>
            <person name="Zeng Q."/>
            <person name="Birren B.W."/>
            <person name="Cuomo C.A."/>
            <person name="White T.C."/>
        </authorList>
    </citation>
    <scope>NUCLEOTIDE SEQUENCE [LARGE SCALE GENOMIC DNA]</scope>
    <source>
        <strain evidence="2">ATCC MYA-4606 / CBS 127.97</strain>
    </source>
</reference>
<evidence type="ECO:0000313" key="1">
    <source>
        <dbReference type="EMBL" id="EGE06908.1"/>
    </source>
</evidence>
<name>F2PYE0_TRIEC</name>
<dbReference type="AlphaFoldDB" id="F2PYE0"/>
<dbReference type="EMBL" id="DS995753">
    <property type="protein sequence ID" value="EGE06908.1"/>
    <property type="molecule type" value="Genomic_DNA"/>
</dbReference>
<gene>
    <name evidence="1" type="ORF">TEQG_05961</name>
</gene>
<proteinExistence type="predicted"/>
<organism evidence="1 2">
    <name type="scientific">Trichophyton equinum (strain ATCC MYA-4606 / CBS 127.97)</name>
    <name type="common">Horse ringworm fungus</name>
    <dbReference type="NCBI Taxonomy" id="559882"/>
    <lineage>
        <taxon>Eukaryota</taxon>
        <taxon>Fungi</taxon>
        <taxon>Dikarya</taxon>
        <taxon>Ascomycota</taxon>
        <taxon>Pezizomycotina</taxon>
        <taxon>Eurotiomycetes</taxon>
        <taxon>Eurotiomycetidae</taxon>
        <taxon>Onygenales</taxon>
        <taxon>Arthrodermataceae</taxon>
        <taxon>Trichophyton</taxon>
    </lineage>
</organism>